<feature type="compositionally biased region" description="Polar residues" evidence="1">
    <location>
        <begin position="1"/>
        <end position="25"/>
    </location>
</feature>
<evidence type="ECO:0000313" key="2">
    <source>
        <dbReference type="EMBL" id="OAD61843.1"/>
    </source>
</evidence>
<dbReference type="Proteomes" id="UP000250275">
    <property type="component" value="Unassembled WGS sequence"/>
</dbReference>
<keyword evidence="3" id="KW-1185">Reference proteome</keyword>
<dbReference type="AlphaFoldDB" id="A0A310SGU8"/>
<proteinExistence type="predicted"/>
<sequence length="52" mass="5833">MYGIETNRNSYSLKSCPKQNQTKGTYTPIGEKRSRIQSEPRANMAGAAFHVN</sequence>
<evidence type="ECO:0000256" key="1">
    <source>
        <dbReference type="SAM" id="MobiDB-lite"/>
    </source>
</evidence>
<protein>
    <submittedName>
        <fullName evidence="2">Uncharacterized protein</fullName>
    </submittedName>
</protein>
<gene>
    <name evidence="2" type="ORF">WN48_05550</name>
</gene>
<organism evidence="2 3">
    <name type="scientific">Eufriesea mexicana</name>
    <dbReference type="NCBI Taxonomy" id="516756"/>
    <lineage>
        <taxon>Eukaryota</taxon>
        <taxon>Metazoa</taxon>
        <taxon>Ecdysozoa</taxon>
        <taxon>Arthropoda</taxon>
        <taxon>Hexapoda</taxon>
        <taxon>Insecta</taxon>
        <taxon>Pterygota</taxon>
        <taxon>Neoptera</taxon>
        <taxon>Endopterygota</taxon>
        <taxon>Hymenoptera</taxon>
        <taxon>Apocrita</taxon>
        <taxon>Aculeata</taxon>
        <taxon>Apoidea</taxon>
        <taxon>Anthophila</taxon>
        <taxon>Apidae</taxon>
        <taxon>Eufriesea</taxon>
    </lineage>
</organism>
<feature type="region of interest" description="Disordered" evidence="1">
    <location>
        <begin position="1"/>
        <end position="52"/>
    </location>
</feature>
<dbReference type="EMBL" id="KQ760127">
    <property type="protein sequence ID" value="OAD61843.1"/>
    <property type="molecule type" value="Genomic_DNA"/>
</dbReference>
<evidence type="ECO:0000313" key="3">
    <source>
        <dbReference type="Proteomes" id="UP000250275"/>
    </source>
</evidence>
<name>A0A310SGU8_9HYME</name>
<reference evidence="2 3" key="1">
    <citation type="submission" date="2015-07" db="EMBL/GenBank/DDBJ databases">
        <title>The genome of Eufriesea mexicana.</title>
        <authorList>
            <person name="Pan H."/>
            <person name="Kapheim K."/>
        </authorList>
    </citation>
    <scope>NUCLEOTIDE SEQUENCE [LARGE SCALE GENOMIC DNA]</scope>
    <source>
        <strain evidence="2">0111107269</strain>
        <tissue evidence="2">Whole body</tissue>
    </source>
</reference>
<accession>A0A310SGU8</accession>